<accession>A0A3D8YG73</accession>
<dbReference type="SUPFAM" id="SSF55545">
    <property type="entry name" value="beta-N-acetylhexosaminidase-like domain"/>
    <property type="match status" value="1"/>
</dbReference>
<dbReference type="AlphaFoldDB" id="A0A3D8YG73"/>
<evidence type="ECO:0008006" key="4">
    <source>
        <dbReference type="Google" id="ProtNLM"/>
    </source>
</evidence>
<name>A0A3D8YG73_9BACT</name>
<protein>
    <recommendedName>
        <fullName evidence="4">Beta-hexosaminidase bacterial type N-terminal domain-containing protein</fullName>
    </recommendedName>
</protein>
<dbReference type="Gene3D" id="3.30.379.10">
    <property type="entry name" value="Chitobiase/beta-hexosaminidase domain 2-like"/>
    <property type="match status" value="1"/>
</dbReference>
<organism evidence="2 3">
    <name type="scientific">Dyadobacter luteus</name>
    <dbReference type="NCBI Taxonomy" id="2259619"/>
    <lineage>
        <taxon>Bacteria</taxon>
        <taxon>Pseudomonadati</taxon>
        <taxon>Bacteroidota</taxon>
        <taxon>Cytophagia</taxon>
        <taxon>Cytophagales</taxon>
        <taxon>Spirosomataceae</taxon>
        <taxon>Dyadobacter</taxon>
    </lineage>
</organism>
<dbReference type="EMBL" id="QNUL01000002">
    <property type="protein sequence ID" value="REA63682.1"/>
    <property type="molecule type" value="Genomic_DNA"/>
</dbReference>
<sequence length="718" mass="82158">MLAIGRCDAFAQITLAYDSSLQPVHYAAGKLSDALARKGRGIKILSEVNPGKLPSVWVINKGNIPRRLRKWVSAKDFEGLQPEGYAIQRIGDKRSIVILSKDAIGAEYGLLDLTEHVELHGGLDKVEAKRINPKFEYRIVKFNLPWSPYRVSKATEVHLQTCRDLKFWEKFLDMMAENRLNALSLWNNHPFPYMIRSQSFPLASGLSDAEMKEWQGFWKQLFSMAKQRGIQTYIINWNVVVSPEFVKAYGGKEYSDLSDQVKKYTKESVTQLIDEYEDLTGIGVTLADWMGNFPDKLTPQQREDWIDDTFVAGMKAARRPVKFIHRSVLAGDPVAMRELISKADLKDPALVEIKFNWSHGHSTPKLSISHDYHSGKIDERFWSPKPKDYNIQWMVRNEDFFILRWGQPDFIRQHIAFNSKDYVNGYFIGSEGYIPAADYSQKPSPEKTWQYAFEKQWLFYKLWGKLLYNPSTSDKEFENAFELKYGSGVGKPMLEATRLAGNMPLRLASFYRSTWDYTLYSEGFIEAEPAEAKGNFDRSNPLISITDLLDHPTLDPAMLSIADYVDSALMKKVVGEDVITPLALADSSEHDSRRALELVDGLMPRSGAATSAIKSELEDVAVWAHLGLYFADKLRAGVALKTFYRTGDAQQKQQAVILLQKCLNHWDQVIRFTKDRYLPTPHVMTQNYGPEFQVFHWELMRPQVEKDIAIADHAVFKP</sequence>
<keyword evidence="1" id="KW-0378">Hydrolase</keyword>
<gene>
    <name evidence="2" type="ORF">DSL64_04400</name>
</gene>
<evidence type="ECO:0000313" key="3">
    <source>
        <dbReference type="Proteomes" id="UP000256373"/>
    </source>
</evidence>
<proteinExistence type="predicted"/>
<dbReference type="GO" id="GO:0005975">
    <property type="term" value="P:carbohydrate metabolic process"/>
    <property type="evidence" value="ECO:0007669"/>
    <property type="project" value="UniProtKB-ARBA"/>
</dbReference>
<dbReference type="InterPro" id="IPR029018">
    <property type="entry name" value="Hex-like_dom2"/>
</dbReference>
<comment type="caution">
    <text evidence="2">The sequence shown here is derived from an EMBL/GenBank/DDBJ whole genome shotgun (WGS) entry which is preliminary data.</text>
</comment>
<evidence type="ECO:0000313" key="2">
    <source>
        <dbReference type="EMBL" id="REA63682.1"/>
    </source>
</evidence>
<keyword evidence="3" id="KW-1185">Reference proteome</keyword>
<evidence type="ECO:0000256" key="1">
    <source>
        <dbReference type="ARBA" id="ARBA00022801"/>
    </source>
</evidence>
<dbReference type="GO" id="GO:0016787">
    <property type="term" value="F:hydrolase activity"/>
    <property type="evidence" value="ECO:0007669"/>
    <property type="project" value="UniProtKB-KW"/>
</dbReference>
<dbReference type="Proteomes" id="UP000256373">
    <property type="component" value="Unassembled WGS sequence"/>
</dbReference>
<reference evidence="2 3" key="1">
    <citation type="submission" date="2018-07" db="EMBL/GenBank/DDBJ databases">
        <title>Dyadobacter roseus sp. nov., isolated from rose rhizosphere soil.</title>
        <authorList>
            <person name="Chen L."/>
        </authorList>
    </citation>
    <scope>NUCLEOTIDE SEQUENCE [LARGE SCALE GENOMIC DNA]</scope>
    <source>
        <strain evidence="2 3">RS19</strain>
    </source>
</reference>